<feature type="compositionally biased region" description="Gly residues" evidence="1">
    <location>
        <begin position="169"/>
        <end position="178"/>
    </location>
</feature>
<feature type="compositionally biased region" description="Basic and acidic residues" evidence="1">
    <location>
        <begin position="135"/>
        <end position="144"/>
    </location>
</feature>
<evidence type="ECO:0000313" key="3">
    <source>
        <dbReference type="Proteomes" id="UP000019478"/>
    </source>
</evidence>
<sequence length="192" mass="21168">MSCALESQWTAMFRRKDERAIRAIQTALHCCGFNSPHDRAWPFPSRGVDAHACEVALGYDRRCVDPWRRHEVRVAVMVGVASLVNWLLAHLVDMALRADRDPDRDRGRRGTSTGIGVYSRLQHAGVSEPAQPGNDRLRLLRAVDEEVDGEAGEDVDRYGDGDHDEEGGDGQSGRGKSGQGRARGPQSYSGTE</sequence>
<evidence type="ECO:0000256" key="1">
    <source>
        <dbReference type="SAM" id="MobiDB-lite"/>
    </source>
</evidence>
<dbReference type="STRING" id="1182542.W9XJT9"/>
<dbReference type="GeneID" id="19174474"/>
<reference evidence="2 3" key="1">
    <citation type="submission" date="2013-03" db="EMBL/GenBank/DDBJ databases">
        <title>The Genome Sequence of Capronia epimyces CBS 606.96.</title>
        <authorList>
            <consortium name="The Broad Institute Genomics Platform"/>
            <person name="Cuomo C."/>
            <person name="de Hoog S."/>
            <person name="Gorbushina A."/>
            <person name="Walker B."/>
            <person name="Young S.K."/>
            <person name="Zeng Q."/>
            <person name="Gargeya S."/>
            <person name="Fitzgerald M."/>
            <person name="Haas B."/>
            <person name="Abouelleil A."/>
            <person name="Allen A.W."/>
            <person name="Alvarado L."/>
            <person name="Arachchi H.M."/>
            <person name="Berlin A.M."/>
            <person name="Chapman S.B."/>
            <person name="Gainer-Dewar J."/>
            <person name="Goldberg J."/>
            <person name="Griggs A."/>
            <person name="Gujja S."/>
            <person name="Hansen M."/>
            <person name="Howarth C."/>
            <person name="Imamovic A."/>
            <person name="Ireland A."/>
            <person name="Larimer J."/>
            <person name="McCowan C."/>
            <person name="Murphy C."/>
            <person name="Pearson M."/>
            <person name="Poon T.W."/>
            <person name="Priest M."/>
            <person name="Roberts A."/>
            <person name="Saif S."/>
            <person name="Shea T."/>
            <person name="Sisk P."/>
            <person name="Sykes S."/>
            <person name="Wortman J."/>
            <person name="Nusbaum C."/>
            <person name="Birren B."/>
        </authorList>
    </citation>
    <scope>NUCLEOTIDE SEQUENCE [LARGE SCALE GENOMIC DNA]</scope>
    <source>
        <strain evidence="2 3">CBS 606.96</strain>
    </source>
</reference>
<organism evidence="2 3">
    <name type="scientific">Capronia epimyces CBS 606.96</name>
    <dbReference type="NCBI Taxonomy" id="1182542"/>
    <lineage>
        <taxon>Eukaryota</taxon>
        <taxon>Fungi</taxon>
        <taxon>Dikarya</taxon>
        <taxon>Ascomycota</taxon>
        <taxon>Pezizomycotina</taxon>
        <taxon>Eurotiomycetes</taxon>
        <taxon>Chaetothyriomycetidae</taxon>
        <taxon>Chaetothyriales</taxon>
        <taxon>Herpotrichiellaceae</taxon>
        <taxon>Capronia</taxon>
    </lineage>
</organism>
<gene>
    <name evidence="2" type="ORF">A1O3_10394</name>
</gene>
<dbReference type="Proteomes" id="UP000019478">
    <property type="component" value="Unassembled WGS sequence"/>
</dbReference>
<keyword evidence="3" id="KW-1185">Reference proteome</keyword>
<protein>
    <submittedName>
        <fullName evidence="2">Uncharacterized protein</fullName>
    </submittedName>
</protein>
<dbReference type="EMBL" id="AMGY01000011">
    <property type="protein sequence ID" value="EXJ77236.1"/>
    <property type="molecule type" value="Genomic_DNA"/>
</dbReference>
<dbReference type="AlphaFoldDB" id="W9XJT9"/>
<evidence type="ECO:0000313" key="2">
    <source>
        <dbReference type="EMBL" id="EXJ77236.1"/>
    </source>
</evidence>
<dbReference type="eggNOG" id="ENOG502SP07">
    <property type="taxonomic scope" value="Eukaryota"/>
</dbReference>
<dbReference type="GO" id="GO:0016020">
    <property type="term" value="C:membrane"/>
    <property type="evidence" value="ECO:0007669"/>
    <property type="project" value="InterPro"/>
</dbReference>
<feature type="region of interest" description="Disordered" evidence="1">
    <location>
        <begin position="100"/>
        <end position="192"/>
    </location>
</feature>
<dbReference type="SUPFAM" id="SSF48652">
    <property type="entry name" value="Tetraspanin"/>
    <property type="match status" value="1"/>
</dbReference>
<name>W9XJT9_9EURO</name>
<accession>W9XJT9</accession>
<comment type="caution">
    <text evidence="2">The sequence shown here is derived from an EMBL/GenBank/DDBJ whole genome shotgun (WGS) entry which is preliminary data.</text>
</comment>
<dbReference type="HOGENOM" id="CLU_1414989_0_0_1"/>
<dbReference type="RefSeq" id="XP_007738674.1">
    <property type="nucleotide sequence ID" value="XM_007740484.1"/>
</dbReference>
<proteinExistence type="predicted"/>
<dbReference type="InterPro" id="IPR008952">
    <property type="entry name" value="Tetraspanin_EC2_sf"/>
</dbReference>
<dbReference type="OrthoDB" id="71600at2759"/>